<accession>R7UIF1</accession>
<feature type="region of interest" description="Disordered" evidence="11">
    <location>
        <begin position="627"/>
        <end position="683"/>
    </location>
</feature>
<evidence type="ECO:0000259" key="12">
    <source>
        <dbReference type="PROSITE" id="PS50103"/>
    </source>
</evidence>
<feature type="compositionally biased region" description="Low complexity" evidence="11">
    <location>
        <begin position="628"/>
        <end position="643"/>
    </location>
</feature>
<evidence type="ECO:0000256" key="1">
    <source>
        <dbReference type="ARBA" id="ARBA00004123"/>
    </source>
</evidence>
<evidence type="ECO:0000313" key="16">
    <source>
        <dbReference type="Proteomes" id="UP000014760"/>
    </source>
</evidence>
<dbReference type="GO" id="GO:0072357">
    <property type="term" value="C:PTW/PP1 phosphatase complex"/>
    <property type="evidence" value="ECO:0007669"/>
    <property type="project" value="TreeGrafter"/>
</dbReference>
<dbReference type="GO" id="GO:0008157">
    <property type="term" value="F:protein phosphatase 1 binding"/>
    <property type="evidence" value="ECO:0007669"/>
    <property type="project" value="TreeGrafter"/>
</dbReference>
<feature type="compositionally biased region" description="Basic and acidic residues" evidence="11">
    <location>
        <begin position="315"/>
        <end position="329"/>
    </location>
</feature>
<feature type="compositionally biased region" description="Basic and acidic residues" evidence="11">
    <location>
        <begin position="258"/>
        <end position="276"/>
    </location>
</feature>
<evidence type="ECO:0000313" key="14">
    <source>
        <dbReference type="EMBL" id="ELU03563.1"/>
    </source>
</evidence>
<dbReference type="InterPro" id="IPR000571">
    <property type="entry name" value="Znf_CCCH"/>
</dbReference>
<dbReference type="Pfam" id="PF18044">
    <property type="entry name" value="zf-CCCH_4"/>
    <property type="match status" value="1"/>
</dbReference>
<dbReference type="PROSITE" id="PS50103">
    <property type="entry name" value="ZF_C3H1"/>
    <property type="match status" value="1"/>
</dbReference>
<keyword evidence="5 10" id="KW-0479">Metal-binding</keyword>
<dbReference type="SMART" id="SM00509">
    <property type="entry name" value="TFS2N"/>
    <property type="match status" value="1"/>
</dbReference>
<evidence type="ECO:0000256" key="6">
    <source>
        <dbReference type="ARBA" id="ARBA00022771"/>
    </source>
</evidence>
<keyword evidence="4" id="KW-0158">Chromosome</keyword>
<dbReference type="InterPro" id="IPR035441">
    <property type="entry name" value="TFIIS/LEDGF_dom_sf"/>
</dbReference>
<dbReference type="OMA" id="NGPPQIW"/>
<dbReference type="Gene3D" id="1.20.930.10">
    <property type="entry name" value="Conserved domain common to transcription factors TFIIS, elongin A, CRSP70"/>
    <property type="match status" value="1"/>
</dbReference>
<dbReference type="InterPro" id="IPR003617">
    <property type="entry name" value="TFIIS/CRSP70_N_sub"/>
</dbReference>
<dbReference type="EMBL" id="AMQN01008395">
    <property type="status" value="NOT_ANNOTATED_CDS"/>
    <property type="molecule type" value="Genomic_DNA"/>
</dbReference>
<dbReference type="Gene3D" id="4.10.1000.10">
    <property type="entry name" value="Zinc finger, CCCH-type"/>
    <property type="match status" value="1"/>
</dbReference>
<dbReference type="PANTHER" id="PTHR46557:SF1">
    <property type="entry name" value="SERINE_THREONINE-PROTEIN PHOSPHATASE 1 REGULATORY SUBUNIT 10"/>
    <property type="match status" value="1"/>
</dbReference>
<keyword evidence="16" id="KW-1185">Reference proteome</keyword>
<feature type="compositionally biased region" description="Basic and acidic residues" evidence="11">
    <location>
        <begin position="374"/>
        <end position="393"/>
    </location>
</feature>
<dbReference type="GO" id="GO:0008270">
    <property type="term" value="F:zinc ion binding"/>
    <property type="evidence" value="ECO:0007669"/>
    <property type="project" value="UniProtKB-KW"/>
</dbReference>
<feature type="compositionally biased region" description="Basic and acidic residues" evidence="11">
    <location>
        <begin position="284"/>
        <end position="298"/>
    </location>
</feature>
<feature type="region of interest" description="Disordered" evidence="11">
    <location>
        <begin position="158"/>
        <end position="329"/>
    </location>
</feature>
<evidence type="ECO:0000256" key="11">
    <source>
        <dbReference type="SAM" id="MobiDB-lite"/>
    </source>
</evidence>
<dbReference type="GO" id="GO:0005634">
    <property type="term" value="C:nucleus"/>
    <property type="evidence" value="ECO:0007669"/>
    <property type="project" value="UniProtKB-SubCell"/>
</dbReference>
<feature type="compositionally biased region" description="Low complexity" evidence="11">
    <location>
        <begin position="455"/>
        <end position="464"/>
    </location>
</feature>
<dbReference type="OrthoDB" id="2138378at2759"/>
<feature type="compositionally biased region" description="Basic residues" evidence="11">
    <location>
        <begin position="167"/>
        <end position="180"/>
    </location>
</feature>
<name>R7UIF1_CAPTE</name>
<evidence type="ECO:0000256" key="4">
    <source>
        <dbReference type="ARBA" id="ARBA00022454"/>
    </source>
</evidence>
<evidence type="ECO:0000256" key="5">
    <source>
        <dbReference type="ARBA" id="ARBA00022723"/>
    </source>
</evidence>
<gene>
    <name evidence="14" type="ORF">CAPTEDRAFT_185625</name>
</gene>
<dbReference type="InterPro" id="IPR041367">
    <property type="entry name" value="Znf-CCCH_4"/>
</dbReference>
<reference evidence="16" key="1">
    <citation type="submission" date="2012-12" db="EMBL/GenBank/DDBJ databases">
        <authorList>
            <person name="Hellsten U."/>
            <person name="Grimwood J."/>
            <person name="Chapman J.A."/>
            <person name="Shapiro H."/>
            <person name="Aerts A."/>
            <person name="Otillar R.P."/>
            <person name="Terry A.Y."/>
            <person name="Boore J.L."/>
            <person name="Simakov O."/>
            <person name="Marletaz F."/>
            <person name="Cho S.-J."/>
            <person name="Edsinger-Gonzales E."/>
            <person name="Havlak P."/>
            <person name="Kuo D.-H."/>
            <person name="Larsson T."/>
            <person name="Lv J."/>
            <person name="Arendt D."/>
            <person name="Savage R."/>
            <person name="Osoegawa K."/>
            <person name="de Jong P."/>
            <person name="Lindberg D.R."/>
            <person name="Seaver E.C."/>
            <person name="Weisblat D.A."/>
            <person name="Putnam N.H."/>
            <person name="Grigoriev I.V."/>
            <person name="Rokhsar D.S."/>
        </authorList>
    </citation>
    <scope>NUCLEOTIDE SEQUENCE</scope>
    <source>
        <strain evidence="16">I ESC-2004</strain>
    </source>
</reference>
<dbReference type="PANTHER" id="PTHR46557">
    <property type="entry name" value="SERINE/THREONINE-PROTEIN PHOSPHATASE 1 REGULATORY SUBUNIT 10-RELATED"/>
    <property type="match status" value="1"/>
</dbReference>
<evidence type="ECO:0000256" key="3">
    <source>
        <dbReference type="ARBA" id="ARBA00022330"/>
    </source>
</evidence>
<dbReference type="SUPFAM" id="SSF47676">
    <property type="entry name" value="Conserved domain common to transcription factors TFIIS, elongin A, CRSP70"/>
    <property type="match status" value="1"/>
</dbReference>
<reference evidence="15" key="3">
    <citation type="submission" date="2015-06" db="UniProtKB">
        <authorList>
            <consortium name="EnsemblMetazoa"/>
        </authorList>
    </citation>
    <scope>IDENTIFICATION</scope>
</reference>
<evidence type="ECO:0000256" key="2">
    <source>
        <dbReference type="ARBA" id="ARBA00004286"/>
    </source>
</evidence>
<dbReference type="AlphaFoldDB" id="R7UIF1"/>
<dbReference type="Pfam" id="PF08711">
    <property type="entry name" value="Med26"/>
    <property type="match status" value="1"/>
</dbReference>
<dbReference type="EMBL" id="KB303021">
    <property type="protein sequence ID" value="ELU03563.1"/>
    <property type="molecule type" value="Genomic_DNA"/>
</dbReference>
<organism evidence="14">
    <name type="scientific">Capitella teleta</name>
    <name type="common">Polychaete worm</name>
    <dbReference type="NCBI Taxonomy" id="283909"/>
    <lineage>
        <taxon>Eukaryota</taxon>
        <taxon>Metazoa</taxon>
        <taxon>Spiralia</taxon>
        <taxon>Lophotrochozoa</taxon>
        <taxon>Annelida</taxon>
        <taxon>Polychaeta</taxon>
        <taxon>Sedentaria</taxon>
        <taxon>Scolecida</taxon>
        <taxon>Capitellidae</taxon>
        <taxon>Capitella</taxon>
    </lineage>
</organism>
<keyword evidence="6 10" id="KW-0863">Zinc-finger</keyword>
<dbReference type="STRING" id="283909.R7UIF1"/>
<feature type="zinc finger region" description="C3H1-type" evidence="10">
    <location>
        <begin position="686"/>
        <end position="713"/>
    </location>
</feature>
<feature type="domain" description="C3H1-type" evidence="12">
    <location>
        <begin position="686"/>
        <end position="713"/>
    </location>
</feature>
<comment type="subcellular location">
    <subcellularLocation>
        <location evidence="2">Chromosome</location>
    </subcellularLocation>
    <subcellularLocation>
        <location evidence="1 9">Nucleus</location>
    </subcellularLocation>
</comment>
<reference evidence="14 16" key="2">
    <citation type="journal article" date="2013" name="Nature">
        <title>Insights into bilaterian evolution from three spiralian genomes.</title>
        <authorList>
            <person name="Simakov O."/>
            <person name="Marletaz F."/>
            <person name="Cho S.J."/>
            <person name="Edsinger-Gonzales E."/>
            <person name="Havlak P."/>
            <person name="Hellsten U."/>
            <person name="Kuo D.H."/>
            <person name="Larsson T."/>
            <person name="Lv J."/>
            <person name="Arendt D."/>
            <person name="Savage R."/>
            <person name="Osoegawa K."/>
            <person name="de Jong P."/>
            <person name="Grimwood J."/>
            <person name="Chapman J.A."/>
            <person name="Shapiro H."/>
            <person name="Aerts A."/>
            <person name="Otillar R.P."/>
            <person name="Terry A.Y."/>
            <person name="Boore J.L."/>
            <person name="Grigoriev I.V."/>
            <person name="Lindberg D.R."/>
            <person name="Seaver E.C."/>
            <person name="Weisblat D.A."/>
            <person name="Putnam N.H."/>
            <person name="Rokhsar D.S."/>
        </authorList>
    </citation>
    <scope>NUCLEOTIDE SEQUENCE</scope>
    <source>
        <strain evidence="14 16">I ESC-2004</strain>
    </source>
</reference>
<keyword evidence="7 10" id="KW-0862">Zinc</keyword>
<dbReference type="InterPro" id="IPR017923">
    <property type="entry name" value="TFIIS_N"/>
</dbReference>
<feature type="region of interest" description="Disordered" evidence="11">
    <location>
        <begin position="374"/>
        <end position="430"/>
    </location>
</feature>
<keyword evidence="8 9" id="KW-0539">Nucleus</keyword>
<dbReference type="PROSITE" id="PS51319">
    <property type="entry name" value="TFIIS_N"/>
    <property type="match status" value="1"/>
</dbReference>
<dbReference type="EnsemblMetazoa" id="CapteT185625">
    <property type="protein sequence ID" value="CapteP185625"/>
    <property type="gene ID" value="CapteG185625"/>
</dbReference>
<dbReference type="HOGENOM" id="CLU_019410_0_0_1"/>
<dbReference type="SMART" id="SM00356">
    <property type="entry name" value="ZnF_C3H1"/>
    <property type="match status" value="1"/>
</dbReference>
<dbReference type="Proteomes" id="UP000014760">
    <property type="component" value="Unassembled WGS sequence"/>
</dbReference>
<protein>
    <recommendedName>
        <fullName evidence="3">Serine/threonine-protein phosphatase 1 regulatory subunit 10</fullName>
    </recommendedName>
</protein>
<evidence type="ECO:0000313" key="15">
    <source>
        <dbReference type="EnsemblMetazoa" id="CapteP185625"/>
    </source>
</evidence>
<feature type="domain" description="TFIIS N-terminal" evidence="13">
    <location>
        <begin position="88"/>
        <end position="161"/>
    </location>
</feature>
<evidence type="ECO:0000259" key="13">
    <source>
        <dbReference type="PROSITE" id="PS51319"/>
    </source>
</evidence>
<evidence type="ECO:0000256" key="9">
    <source>
        <dbReference type="PROSITE-ProRule" id="PRU00649"/>
    </source>
</evidence>
<feature type="region of interest" description="Disordered" evidence="11">
    <location>
        <begin position="486"/>
        <end position="509"/>
    </location>
</feature>
<proteinExistence type="predicted"/>
<dbReference type="FunCoup" id="R7UIF1">
    <property type="interactions" value="1218"/>
</dbReference>
<feature type="compositionally biased region" description="Low complexity" evidence="11">
    <location>
        <begin position="522"/>
        <end position="535"/>
    </location>
</feature>
<feature type="compositionally biased region" description="Gly residues" evidence="11">
    <location>
        <begin position="644"/>
        <end position="676"/>
    </location>
</feature>
<dbReference type="GO" id="GO:0000785">
    <property type="term" value="C:chromatin"/>
    <property type="evidence" value="ECO:0007669"/>
    <property type="project" value="TreeGrafter"/>
</dbReference>
<feature type="region of interest" description="Disordered" evidence="11">
    <location>
        <begin position="445"/>
        <end position="474"/>
    </location>
</feature>
<feature type="compositionally biased region" description="Low complexity" evidence="11">
    <location>
        <begin position="183"/>
        <end position="193"/>
    </location>
</feature>
<evidence type="ECO:0000256" key="8">
    <source>
        <dbReference type="ARBA" id="ARBA00023242"/>
    </source>
</evidence>
<evidence type="ECO:0000256" key="7">
    <source>
        <dbReference type="ARBA" id="ARBA00022833"/>
    </source>
</evidence>
<evidence type="ECO:0000256" key="10">
    <source>
        <dbReference type="PROSITE-ProRule" id="PRU00723"/>
    </source>
</evidence>
<feature type="region of interest" description="Disordered" evidence="11">
    <location>
        <begin position="522"/>
        <end position="564"/>
    </location>
</feature>
<sequence>MPGNLPNLGSFALKRYGGSDAGGLMLLQEVDPMSPGSDIMEDVEEIIQIMHEELLSGKTVPNITFINILLCVSDPDILQRFVDIGGWGSLNDWLSRARDTQDDDLLMELLKIYAQMPVTVDLLKQNSCAKTIKHLSKSDRPVVKKEAGNIVDLWMQKVKGKPEDKSKKSKLKNGEKRRKKSSVDGSDNDSVSSFTDDLKRSKSVKSKSRSSDQATNPRDLREFRVHGRLTPSSLPTLKIRKRKISVEKPGCTTPPKQQRSDSDSMSPQEEKLVKLEDENEIENEEKKDEPVSPEEKKPLLPSFYKDTLDAPEEAEPTKEKEKIEESEEAVKVKKKKKRVTWVEEAKLKEFFYFPMDENERVNVNRIKDFDEGKRNEMMLEKKMNAQARSHDDPESSSSSAWRKPRLLTLPPDSLPPKGCNSTEREAQKKREEGVLFALYFTKNMIPDSGKEPEPESVSPCEPKVIPLEDETGTSGQVVYQEYPQPVREHKQQKQHPAPPHSSAGKFSLPPDVASLLANLAQQGMQGGQPAQPHMGSNNGIDMPQMQRPQFSGGGPPALDTSDPNNQHLIQAIMAGQPIEGVPEEFMSPLKQMLGLPPGGHGTAEFMTPSQQQQPPFNSMAPNDWQHRGMNGNGPPQNNGPPNMMGGGAPLLGQGPPGYGGPMGGGQGGPPYRGGPGRGPPNMMGVNQNTPVCRHFMNGQCRFGNSCRKLHPGYNCPPMPGMMGSPSHPGMSPPRSGSPS</sequence>